<feature type="domain" description="TNase-like" evidence="1">
    <location>
        <begin position="16"/>
        <end position="142"/>
    </location>
</feature>
<dbReference type="Proteomes" id="UP000596063">
    <property type="component" value="Chromosome"/>
</dbReference>
<dbReference type="AlphaFoldDB" id="A0A7T4UQA1"/>
<dbReference type="InterPro" id="IPR016071">
    <property type="entry name" value="Staphylococal_nuclease_OB-fold"/>
</dbReference>
<evidence type="ECO:0000313" key="3">
    <source>
        <dbReference type="Proteomes" id="UP000596063"/>
    </source>
</evidence>
<dbReference type="RefSeq" id="WP_198570034.1">
    <property type="nucleotide sequence ID" value="NZ_CP066167.1"/>
</dbReference>
<dbReference type="EMBL" id="CP066167">
    <property type="protein sequence ID" value="QQD18543.1"/>
    <property type="molecule type" value="Genomic_DNA"/>
</dbReference>
<gene>
    <name evidence="2" type="ORF">I6N98_01315</name>
</gene>
<dbReference type="SMART" id="SM00318">
    <property type="entry name" value="SNc"/>
    <property type="match status" value="1"/>
</dbReference>
<dbReference type="Gene3D" id="2.40.50.90">
    <property type="match status" value="1"/>
</dbReference>
<dbReference type="KEGG" id="snan:I6N98_01315"/>
<dbReference type="PROSITE" id="PS50830">
    <property type="entry name" value="TNASE_3"/>
    <property type="match status" value="1"/>
</dbReference>
<accession>A0A7T4UQA1</accession>
<dbReference type="SUPFAM" id="SSF50199">
    <property type="entry name" value="Staphylococcal nuclease"/>
    <property type="match status" value="1"/>
</dbReference>
<dbReference type="Pfam" id="PF00565">
    <property type="entry name" value="SNase"/>
    <property type="match status" value="1"/>
</dbReference>
<dbReference type="InterPro" id="IPR035437">
    <property type="entry name" value="SNase_OB-fold_sf"/>
</dbReference>
<reference evidence="2 3" key="1">
    <citation type="submission" date="2020-12" db="EMBL/GenBank/DDBJ databases">
        <authorList>
            <person name="Shan Y."/>
        </authorList>
    </citation>
    <scope>NUCLEOTIDE SEQUENCE [LARGE SCALE GENOMIC DNA]</scope>
    <source>
        <strain evidence="3">csc3.9</strain>
    </source>
</reference>
<keyword evidence="3" id="KW-1185">Reference proteome</keyword>
<sequence length="247" mass="27025">MLATASARAACPLPNNTEPVRIASVVDGDSLRLVSGERLRLVNINAAEMNDRGDKLVLARRARRFVAEQLAKAESVVIKRYGHDPYNRTLAEVFVDGRHLGETLLAEGLAWRIAVPPAVNTDSCLTRAEAGARQAVRGLWALAPLPSLKAGKADQGFAVIRGRVESVTAAGTSLWIDLDGDVVLRLADKDRRYFASVGDSAVPRVGQFLEVRGWLRHRRPPRPGFASLVMDLRHPLMMTAVHKNEAR</sequence>
<proteinExistence type="predicted"/>
<evidence type="ECO:0000259" key="1">
    <source>
        <dbReference type="PROSITE" id="PS50830"/>
    </source>
</evidence>
<evidence type="ECO:0000313" key="2">
    <source>
        <dbReference type="EMBL" id="QQD18543.1"/>
    </source>
</evidence>
<protein>
    <submittedName>
        <fullName evidence="2">Thermonuclease family protein</fullName>
    </submittedName>
</protein>
<name>A0A7T4UQA1_9GAMM</name>
<organism evidence="2 3">
    <name type="scientific">Spongiibacter nanhainus</name>
    <dbReference type="NCBI Taxonomy" id="2794344"/>
    <lineage>
        <taxon>Bacteria</taxon>
        <taxon>Pseudomonadati</taxon>
        <taxon>Pseudomonadota</taxon>
        <taxon>Gammaproteobacteria</taxon>
        <taxon>Cellvibrionales</taxon>
        <taxon>Spongiibacteraceae</taxon>
        <taxon>Spongiibacter</taxon>
    </lineage>
</organism>